<gene>
    <name evidence="8" type="primary">Mrpl40</name>
</gene>
<comment type="subcellular location">
    <subcellularLocation>
        <location evidence="1">Mitochondrion</location>
    </subcellularLocation>
</comment>
<dbReference type="InterPro" id="IPR019192">
    <property type="entry name" value="Ribosomal_mL40"/>
</dbReference>
<name>A0A6F9DKK8_9ASCI</name>
<organism evidence="8">
    <name type="scientific">Phallusia mammillata</name>
    <dbReference type="NCBI Taxonomy" id="59560"/>
    <lineage>
        <taxon>Eukaryota</taxon>
        <taxon>Metazoa</taxon>
        <taxon>Chordata</taxon>
        <taxon>Tunicata</taxon>
        <taxon>Ascidiacea</taxon>
        <taxon>Phlebobranchia</taxon>
        <taxon>Ascidiidae</taxon>
        <taxon>Phallusia</taxon>
    </lineage>
</organism>
<evidence type="ECO:0000256" key="4">
    <source>
        <dbReference type="ARBA" id="ARBA00022980"/>
    </source>
</evidence>
<dbReference type="GO" id="GO:0005762">
    <property type="term" value="C:mitochondrial large ribosomal subunit"/>
    <property type="evidence" value="ECO:0007669"/>
    <property type="project" value="InterPro"/>
</dbReference>
<dbReference type="Gene3D" id="6.10.250.3440">
    <property type="match status" value="1"/>
</dbReference>
<keyword evidence="4 8" id="KW-0689">Ribosomal protein</keyword>
<dbReference type="InterPro" id="IPR039145">
    <property type="entry name" value="Ribosomal_mL40_metazoa/plant"/>
</dbReference>
<proteinExistence type="evidence at transcript level"/>
<evidence type="ECO:0000256" key="5">
    <source>
        <dbReference type="ARBA" id="ARBA00023128"/>
    </source>
</evidence>
<keyword evidence="3" id="KW-0809">Transit peptide</keyword>
<keyword evidence="6" id="KW-0687">Ribonucleoprotein</keyword>
<evidence type="ECO:0000256" key="1">
    <source>
        <dbReference type="ARBA" id="ARBA00004173"/>
    </source>
</evidence>
<evidence type="ECO:0000256" key="6">
    <source>
        <dbReference type="ARBA" id="ARBA00023274"/>
    </source>
</evidence>
<comment type="similarity">
    <text evidence="2">Belongs to the mitochondrion-specific ribosomal protein mL40 family.</text>
</comment>
<dbReference type="AlphaFoldDB" id="A0A6F9DKK8"/>
<accession>A0A6F9DKK8</accession>
<evidence type="ECO:0000313" key="8">
    <source>
        <dbReference type="EMBL" id="CAB3263977.1"/>
    </source>
</evidence>
<keyword evidence="5" id="KW-0496">Mitochondrion</keyword>
<sequence length="190" mass="21867">MLFCKKWTVVFNGTLTVANQIQCISTCCKRMGFKMSDIAIYQNMDPKYKQNILDRKKRKLQKLTKVAVQKIPITDFQVNKEWKSPERKRTKDPLSEEIETSQLLLEKDWSRYTKNVRHLEDEKLENFLAQQAKALNELYLESPALHEAALSSELTFSTFKCEGPVQTLPISNYLAPLGGYVSCSPPNADE</sequence>
<dbReference type="PANTHER" id="PTHR13359">
    <property type="entry name" value="39S RIBOSOMAL PROTEIN L40, MITOCHONDRIAL"/>
    <property type="match status" value="1"/>
</dbReference>
<protein>
    <recommendedName>
        <fullName evidence="7">Large ribosomal subunit protein mL40</fullName>
    </recommendedName>
</protein>
<dbReference type="PANTHER" id="PTHR13359:SF2">
    <property type="entry name" value="LARGE RIBOSOMAL SUBUNIT PROTEIN ML40"/>
    <property type="match status" value="1"/>
</dbReference>
<dbReference type="Pfam" id="PF09812">
    <property type="entry name" value="MRP-L28"/>
    <property type="match status" value="1"/>
</dbReference>
<evidence type="ECO:0000256" key="3">
    <source>
        <dbReference type="ARBA" id="ARBA00022946"/>
    </source>
</evidence>
<reference evidence="8" key="1">
    <citation type="submission" date="2020-04" db="EMBL/GenBank/DDBJ databases">
        <authorList>
            <person name="Neveu A P."/>
        </authorList>
    </citation>
    <scope>NUCLEOTIDE SEQUENCE</scope>
    <source>
        <tissue evidence="8">Whole embryo</tissue>
    </source>
</reference>
<dbReference type="EMBL" id="LR788115">
    <property type="protein sequence ID" value="CAB3263977.1"/>
    <property type="molecule type" value="mRNA"/>
</dbReference>
<evidence type="ECO:0000256" key="2">
    <source>
        <dbReference type="ARBA" id="ARBA00009360"/>
    </source>
</evidence>
<evidence type="ECO:0000256" key="7">
    <source>
        <dbReference type="ARBA" id="ARBA00035192"/>
    </source>
</evidence>